<feature type="domain" description="HAT C-terminal dimerisation" evidence="1">
    <location>
        <begin position="159"/>
        <end position="207"/>
    </location>
</feature>
<dbReference type="EMBL" id="CARXXK010001162">
    <property type="protein sequence ID" value="CAI6374120.1"/>
    <property type="molecule type" value="Genomic_DNA"/>
</dbReference>
<accession>A0AAV0XZR4</accession>
<dbReference type="Pfam" id="PF05699">
    <property type="entry name" value="Dimer_Tnp_hAT"/>
    <property type="match status" value="1"/>
</dbReference>
<evidence type="ECO:0000313" key="3">
    <source>
        <dbReference type="Proteomes" id="UP001160148"/>
    </source>
</evidence>
<keyword evidence="3" id="KW-1185">Reference proteome</keyword>
<name>A0AAV0XZR4_9HEMI</name>
<reference evidence="2 3" key="1">
    <citation type="submission" date="2023-01" db="EMBL/GenBank/DDBJ databases">
        <authorList>
            <person name="Whitehead M."/>
        </authorList>
    </citation>
    <scope>NUCLEOTIDE SEQUENCE [LARGE SCALE GENOMIC DNA]</scope>
</reference>
<evidence type="ECO:0000313" key="2">
    <source>
        <dbReference type="EMBL" id="CAI6374120.1"/>
    </source>
</evidence>
<dbReference type="PANTHER" id="PTHR46880:SF5">
    <property type="entry name" value="DUF4371 DOMAIN-CONTAINING PROTEIN"/>
    <property type="match status" value="1"/>
</dbReference>
<gene>
    <name evidence="2" type="ORF">MEUPH1_LOCUS27774</name>
</gene>
<dbReference type="InterPro" id="IPR008906">
    <property type="entry name" value="HATC_C_dom"/>
</dbReference>
<dbReference type="AlphaFoldDB" id="A0AAV0XZR4"/>
<dbReference type="Proteomes" id="UP001160148">
    <property type="component" value="Unassembled WGS sequence"/>
</dbReference>
<organism evidence="2 3">
    <name type="scientific">Macrosiphum euphorbiae</name>
    <name type="common">potato aphid</name>
    <dbReference type="NCBI Taxonomy" id="13131"/>
    <lineage>
        <taxon>Eukaryota</taxon>
        <taxon>Metazoa</taxon>
        <taxon>Ecdysozoa</taxon>
        <taxon>Arthropoda</taxon>
        <taxon>Hexapoda</taxon>
        <taxon>Insecta</taxon>
        <taxon>Pterygota</taxon>
        <taxon>Neoptera</taxon>
        <taxon>Paraneoptera</taxon>
        <taxon>Hemiptera</taxon>
        <taxon>Sternorrhyncha</taxon>
        <taxon>Aphidomorpha</taxon>
        <taxon>Aphidoidea</taxon>
        <taxon>Aphididae</taxon>
        <taxon>Macrosiphini</taxon>
        <taxon>Macrosiphum</taxon>
    </lineage>
</organism>
<evidence type="ECO:0000259" key="1">
    <source>
        <dbReference type="Pfam" id="PF05699"/>
    </source>
</evidence>
<sequence>MQRAVVSKGFQSIYDNINKSVCYLNIKNCDFGIGYNQAILNINLSPENKICIETRAFHFIKELLQEIKKRLPDNLEFFKKLKLFSPAQCLNQINTPFSDLPFINIFLNQTDFILVGTQWDKLVTVTWKMYLNEKELHDSHQFWPKVYNYQDAGGNYAFRELAGFVLKILSLPSSNAVVERVFSIMNTVKTKARNRINTKMLDALLRIKCTFISTNKCCTTFSPSKLMYDKFNSEIMYKCVNNVNTVNNVIDEELLTDELVDIVNEISLPDFYD</sequence>
<dbReference type="GO" id="GO:0046983">
    <property type="term" value="F:protein dimerization activity"/>
    <property type="evidence" value="ECO:0007669"/>
    <property type="project" value="InterPro"/>
</dbReference>
<comment type="caution">
    <text evidence="2">The sequence shown here is derived from an EMBL/GenBank/DDBJ whole genome shotgun (WGS) entry which is preliminary data.</text>
</comment>
<protein>
    <recommendedName>
        <fullName evidence="1">HAT C-terminal dimerisation domain-containing protein</fullName>
    </recommendedName>
</protein>
<dbReference type="InterPro" id="IPR012337">
    <property type="entry name" value="RNaseH-like_sf"/>
</dbReference>
<dbReference type="SUPFAM" id="SSF53098">
    <property type="entry name" value="Ribonuclease H-like"/>
    <property type="match status" value="1"/>
</dbReference>
<proteinExistence type="predicted"/>
<dbReference type="PANTHER" id="PTHR46880">
    <property type="entry name" value="RAS-ASSOCIATING DOMAIN-CONTAINING PROTEIN"/>
    <property type="match status" value="1"/>
</dbReference>